<dbReference type="InterPro" id="IPR058625">
    <property type="entry name" value="MdtA-like_BSH"/>
</dbReference>
<evidence type="ECO:0000259" key="4">
    <source>
        <dbReference type="Pfam" id="PF25876"/>
    </source>
</evidence>
<feature type="domain" description="Multidrug resistance protein MdtA-like alpha-helical hairpin" evidence="4">
    <location>
        <begin position="106"/>
        <end position="175"/>
    </location>
</feature>
<dbReference type="NCBIfam" id="TIGR01730">
    <property type="entry name" value="RND_mfp"/>
    <property type="match status" value="1"/>
</dbReference>
<dbReference type="Pfam" id="PF25944">
    <property type="entry name" value="Beta-barrel_RND"/>
    <property type="match status" value="1"/>
</dbReference>
<comment type="subcellular location">
    <subcellularLocation>
        <location evidence="1">Cell inner membrane</location>
        <topology evidence="1">Lipid-anchor</topology>
    </subcellularLocation>
</comment>
<evidence type="ECO:0000256" key="2">
    <source>
        <dbReference type="ARBA" id="ARBA00009477"/>
    </source>
</evidence>
<dbReference type="RefSeq" id="WP_050675400.1">
    <property type="nucleotide sequence ID" value="NZ_CAYSYS010000016.1"/>
</dbReference>
<feature type="domain" description="Multidrug resistance protein MdtA-like C-terminal permuted SH3" evidence="7">
    <location>
        <begin position="305"/>
        <end position="365"/>
    </location>
</feature>
<dbReference type="InterPro" id="IPR058624">
    <property type="entry name" value="MdtA-like_HH"/>
</dbReference>
<dbReference type="PANTHER" id="PTHR30158:SF3">
    <property type="entry name" value="MULTIDRUG EFFLUX PUMP SUBUNIT ACRA-RELATED"/>
    <property type="match status" value="1"/>
</dbReference>
<gene>
    <name evidence="8" type="ORF">CAT59_05725</name>
</gene>
<evidence type="ECO:0000259" key="5">
    <source>
        <dbReference type="Pfam" id="PF25917"/>
    </source>
</evidence>
<comment type="caution">
    <text evidence="8">The sequence shown here is derived from an EMBL/GenBank/DDBJ whole genome shotgun (WGS) entry which is preliminary data.</text>
</comment>
<dbReference type="GO" id="GO:0022857">
    <property type="term" value="F:transmembrane transporter activity"/>
    <property type="evidence" value="ECO:0007669"/>
    <property type="project" value="InterPro"/>
</dbReference>
<dbReference type="InterPro" id="IPR006143">
    <property type="entry name" value="RND_pump_MFP"/>
</dbReference>
<dbReference type="InterPro" id="IPR058627">
    <property type="entry name" value="MdtA-like_C"/>
</dbReference>
<dbReference type="AlphaFoldDB" id="A0A0R0RQ43"/>
<dbReference type="GO" id="GO:0046677">
    <property type="term" value="P:response to antibiotic"/>
    <property type="evidence" value="ECO:0007669"/>
    <property type="project" value="TreeGrafter"/>
</dbReference>
<accession>A0A0R0RQ43</accession>
<sequence length="385" mass="41365">MTLSPRLKMTYLTAIMLCCFATISGCTEDQPAEPKTQATEVNVRLIQPQSIEMNHTLAGRTTAYMVSDVRPQVSGIIEKRMFKEGDEVKAGQVLYTLDSKLYQAAYENARGALVEAEAAVLAARPKAQSYKNLLNIEAVSKQDAIDADVTLKQSEAAVISAKADLNTAKINLGYTTIRAPISGRISTSTYTPGALVTAEQTTALTTIQQLNPIYVDITLSSAELLNLRKQIESGTLKSIDGKIPVHIILEDGTTYKESGTLEFVGTSVDTGTGSVKLRALVPNPQYLLLPGAYVKAELPLAVNHQAILIPQKVVTRNHKGDPVVKLVGNDNKVVERVIQTAETKGNQWVVTAGLKAGEKLIVEGASTVSAGQEVKANMTPSTKTQ</sequence>
<dbReference type="Pfam" id="PF25967">
    <property type="entry name" value="RND-MFP_C"/>
    <property type="match status" value="1"/>
</dbReference>
<dbReference type="Gene3D" id="2.40.420.20">
    <property type="match status" value="1"/>
</dbReference>
<evidence type="ECO:0000313" key="9">
    <source>
        <dbReference type="Proteomes" id="UP000195162"/>
    </source>
</evidence>
<keyword evidence="3" id="KW-0732">Signal</keyword>
<dbReference type="Pfam" id="PF25917">
    <property type="entry name" value="BSH_RND"/>
    <property type="match status" value="1"/>
</dbReference>
<protein>
    <submittedName>
        <fullName evidence="8">Efflux transporter periplasmic adaptor subunit</fullName>
    </submittedName>
</protein>
<dbReference type="InterPro" id="IPR058626">
    <property type="entry name" value="MdtA-like_b-barrel"/>
</dbReference>
<organism evidence="8 9">
    <name type="scientific">Acinetobacter pittii</name>
    <name type="common">Acinetobacter genomosp. 3</name>
    <dbReference type="NCBI Taxonomy" id="48296"/>
    <lineage>
        <taxon>Bacteria</taxon>
        <taxon>Pseudomonadati</taxon>
        <taxon>Pseudomonadota</taxon>
        <taxon>Gammaproteobacteria</taxon>
        <taxon>Moraxellales</taxon>
        <taxon>Moraxellaceae</taxon>
        <taxon>Acinetobacter</taxon>
        <taxon>Acinetobacter calcoaceticus/baumannii complex</taxon>
    </lineage>
</organism>
<dbReference type="FunFam" id="2.40.420.20:FF:000001">
    <property type="entry name" value="Efflux RND transporter periplasmic adaptor subunit"/>
    <property type="match status" value="1"/>
</dbReference>
<evidence type="ECO:0000313" key="8">
    <source>
        <dbReference type="EMBL" id="OTU29095.1"/>
    </source>
</evidence>
<dbReference type="Gene3D" id="2.40.30.170">
    <property type="match status" value="1"/>
</dbReference>
<dbReference type="Gene3D" id="2.40.50.100">
    <property type="match status" value="1"/>
</dbReference>
<dbReference type="Pfam" id="PF25876">
    <property type="entry name" value="HH_MFP_RND"/>
    <property type="match status" value="1"/>
</dbReference>
<feature type="domain" description="Multidrug resistance protein MdtA-like beta-barrel" evidence="6">
    <location>
        <begin position="212"/>
        <end position="299"/>
    </location>
</feature>
<dbReference type="Proteomes" id="UP000195162">
    <property type="component" value="Unassembled WGS sequence"/>
</dbReference>
<dbReference type="EMBL" id="NGIR01000018">
    <property type="protein sequence ID" value="OTU29095.1"/>
    <property type="molecule type" value="Genomic_DNA"/>
</dbReference>
<proteinExistence type="inferred from homology"/>
<reference evidence="8 9" key="1">
    <citation type="submission" date="2017-05" db="EMBL/GenBank/DDBJ databases">
        <authorList>
            <person name="Song R."/>
            <person name="Chenine A.L."/>
            <person name="Ruprecht R.M."/>
        </authorList>
    </citation>
    <scope>NUCLEOTIDE SEQUENCE [LARGE SCALE GENOMIC DNA]</scope>
    <source>
        <strain evidence="8 9">ARLG1955</strain>
    </source>
</reference>
<dbReference type="PROSITE" id="PS51257">
    <property type="entry name" value="PROKAR_LIPOPROTEIN"/>
    <property type="match status" value="1"/>
</dbReference>
<evidence type="ECO:0000256" key="3">
    <source>
        <dbReference type="SAM" id="SignalP"/>
    </source>
</evidence>
<feature type="domain" description="Multidrug resistance protein MdtA-like barrel-sandwich hybrid" evidence="5">
    <location>
        <begin position="67"/>
        <end position="208"/>
    </location>
</feature>
<evidence type="ECO:0000259" key="7">
    <source>
        <dbReference type="Pfam" id="PF25967"/>
    </source>
</evidence>
<feature type="signal peptide" evidence="3">
    <location>
        <begin position="1"/>
        <end position="24"/>
    </location>
</feature>
<evidence type="ECO:0000259" key="6">
    <source>
        <dbReference type="Pfam" id="PF25944"/>
    </source>
</evidence>
<dbReference type="GO" id="GO:0005886">
    <property type="term" value="C:plasma membrane"/>
    <property type="evidence" value="ECO:0007669"/>
    <property type="project" value="UniProtKB-SubCell"/>
</dbReference>
<evidence type="ECO:0000256" key="1">
    <source>
        <dbReference type="ARBA" id="ARBA00004519"/>
    </source>
</evidence>
<dbReference type="Gene3D" id="1.10.287.470">
    <property type="entry name" value="Helix hairpin bin"/>
    <property type="match status" value="1"/>
</dbReference>
<dbReference type="SUPFAM" id="SSF111369">
    <property type="entry name" value="HlyD-like secretion proteins"/>
    <property type="match status" value="1"/>
</dbReference>
<name>A0A0R0RQ43_ACIPI</name>
<dbReference type="PANTHER" id="PTHR30158">
    <property type="entry name" value="ACRA/E-RELATED COMPONENT OF DRUG EFFLUX TRANSPORTER"/>
    <property type="match status" value="1"/>
</dbReference>
<feature type="chain" id="PRO_5015044212" evidence="3">
    <location>
        <begin position="25"/>
        <end position="385"/>
    </location>
</feature>
<comment type="similarity">
    <text evidence="2">Belongs to the membrane fusion protein (MFP) (TC 8.A.1) family.</text>
</comment>